<evidence type="ECO:0000313" key="1">
    <source>
        <dbReference type="EMBL" id="RDH81938.1"/>
    </source>
</evidence>
<name>A0A370DAL6_9GAMM</name>
<dbReference type="InterPro" id="IPR035897">
    <property type="entry name" value="Toll_tir_struct_dom_sf"/>
</dbReference>
<dbReference type="SUPFAM" id="SSF52200">
    <property type="entry name" value="Toll/Interleukin receptor TIR domain"/>
    <property type="match status" value="1"/>
</dbReference>
<dbReference type="EMBL" id="QFXE01000021">
    <property type="protein sequence ID" value="RDH81938.1"/>
    <property type="molecule type" value="Genomic_DNA"/>
</dbReference>
<proteinExistence type="predicted"/>
<dbReference type="AlphaFoldDB" id="A0A370DAL6"/>
<gene>
    <name evidence="1" type="ORF">DIZ78_15955</name>
</gene>
<reference evidence="1 2" key="1">
    <citation type="journal article" date="2018" name="ISME J.">
        <title>Endosymbiont genomes yield clues of tubeworm success.</title>
        <authorList>
            <person name="Li Y."/>
            <person name="Liles M.R."/>
            <person name="Halanych K.M."/>
        </authorList>
    </citation>
    <scope>NUCLEOTIDE SEQUENCE [LARGE SCALE GENOMIC DNA]</scope>
    <source>
        <strain evidence="1">A1462</strain>
    </source>
</reference>
<dbReference type="Gene3D" id="3.40.50.10140">
    <property type="entry name" value="Toll/interleukin-1 receptor homology (TIR) domain"/>
    <property type="match status" value="1"/>
</dbReference>
<sequence>MILLAHSHSDQDAAYALSEWLYKAWPDLFVYLTHRHFPEPEEIMEHHYLSVIPHSDALLCLVSRNSLGSDAVSLELQVARKSSRPTILVLHPQMSPSDFLELQSVIEFWGDTYGEVIDTRDILGEQALVERLCRELNRPWPAFVPSGSLTAIVKKPRRLPSPTRMPIPDTEAIFTGQASREQAEQWLAILLKGWDNRIRSRGLESGVDAMERLFSPESRAAQLLTSFPDWAWGSLMTQLRPLINDKFRAETQVLLHAHQGNPEISRALAAILLLSAELESHLDGDVPPF</sequence>
<accession>A0A370DAL6</accession>
<protein>
    <recommendedName>
        <fullName evidence="3">TIR domain-containing protein</fullName>
    </recommendedName>
</protein>
<evidence type="ECO:0008006" key="3">
    <source>
        <dbReference type="Google" id="ProtNLM"/>
    </source>
</evidence>
<dbReference type="Proteomes" id="UP000254771">
    <property type="component" value="Unassembled WGS sequence"/>
</dbReference>
<keyword evidence="2" id="KW-1185">Reference proteome</keyword>
<evidence type="ECO:0000313" key="2">
    <source>
        <dbReference type="Proteomes" id="UP000254771"/>
    </source>
</evidence>
<comment type="caution">
    <text evidence="1">The sequence shown here is derived from an EMBL/GenBank/DDBJ whole genome shotgun (WGS) entry which is preliminary data.</text>
</comment>
<organism evidence="1 2">
    <name type="scientific">endosymbiont of Escarpia spicata</name>
    <dbReference type="NCBI Taxonomy" id="2200908"/>
    <lineage>
        <taxon>Bacteria</taxon>
        <taxon>Pseudomonadati</taxon>
        <taxon>Pseudomonadota</taxon>
        <taxon>Gammaproteobacteria</taxon>
        <taxon>sulfur-oxidizing symbionts</taxon>
    </lineage>
</organism>